<dbReference type="RefSeq" id="WP_130601590.1">
    <property type="nucleotide sequence ID" value="NZ_CP034759.1"/>
</dbReference>
<dbReference type="InterPro" id="IPR008023">
    <property type="entry name" value="DUF748"/>
</dbReference>
<dbReference type="KEGG" id="lsd:EMK97_09500"/>
<keyword evidence="1" id="KW-0472">Membrane</keyword>
<name>A0A4P6P8P4_9GAMM</name>
<dbReference type="Pfam" id="PF05359">
    <property type="entry name" value="DUF748"/>
    <property type="match status" value="1"/>
</dbReference>
<evidence type="ECO:0000313" key="3">
    <source>
        <dbReference type="Proteomes" id="UP000290244"/>
    </source>
</evidence>
<dbReference type="AlphaFoldDB" id="A0A4P6P8P4"/>
<keyword evidence="1" id="KW-1133">Transmembrane helix</keyword>
<reference evidence="2 3" key="1">
    <citation type="submission" date="2018-12" db="EMBL/GenBank/DDBJ databases">
        <title>Complete genome of Litorilituus sediminis.</title>
        <authorList>
            <person name="Liu A."/>
            <person name="Rong J."/>
        </authorList>
    </citation>
    <scope>NUCLEOTIDE SEQUENCE [LARGE SCALE GENOMIC DNA]</scope>
    <source>
        <strain evidence="2 3">JCM 17549</strain>
    </source>
</reference>
<gene>
    <name evidence="2" type="ORF">EMK97_09500</name>
</gene>
<keyword evidence="3" id="KW-1185">Reference proteome</keyword>
<proteinExistence type="predicted"/>
<evidence type="ECO:0000256" key="1">
    <source>
        <dbReference type="SAM" id="Phobius"/>
    </source>
</evidence>
<evidence type="ECO:0000313" key="2">
    <source>
        <dbReference type="EMBL" id="QBG35932.1"/>
    </source>
</evidence>
<sequence>MAATRSFLRHKLIKFLLALYIGLFMIIWLVSSPIIKAQLTPYLAQEKLILAKESSIRYNPFLSKLTLSDISLSSEDEPSVAVFSLKNFEIKLTLFQLLFDEINIAQLQLNDGFIHIKQTDETLYVAGININKEATDTNKAPAENSEQLSFPYQLVLPKLLLENFEIALEKKSAHGKEKLHHLKLERIEVNELTATLIEQQANIVLQAQIDDTELNFSAQAHFQQGEGKIISDLALNNYPLVKLQPYLEPVSSLSGQLSLNSKQAIDILKSGLTITIESAQLSNKNLAAKVNQQELTLASFVQNFSNVIVTVEQDELTNIQGTSDIKLAQASINQEDNSKQLLSFDNLLMEDISFHFIEQPSIKIADLIIDDIAASKLNDQQQLPALVTLKQFSINDINLTKTNLAVNEIILDTLQSDVIVLKDKVIANLIKLAQEESAAQAQASQPNEQQLAQQPSQQQSAIDNAFTFTLNKFALVNDNKVVLTDNSVEPVVTRTLNIEKLDLGRISNDAASQEKTPFHFAGKSNKYAHFNLTGHIQPFVDVPNYHVEGYLKELSLVALSSYLKKAASLEVKTGQLSTDLNINLIGDELDGNMLLHLQGLETGIVDSHEAGSLIEQGALPLNMALGMLKDRNGAVELDVPVSGSTSDPKFGLSSILTLITQKAIMSATQDYLITTFVPYANIVSVAITAGEFALKLRFDDVDYQVKQIEPESAQQKYMQDFIALMQDKKDTKVTICAISVPEDIGLPAGKALTDPANIKRLKELGEQREHAFKDYVIEHGKIESSRLLLCAPKIDSSKGAKPRIALSV</sequence>
<dbReference type="EMBL" id="CP034759">
    <property type="protein sequence ID" value="QBG35932.1"/>
    <property type="molecule type" value="Genomic_DNA"/>
</dbReference>
<keyword evidence="1" id="KW-0812">Transmembrane</keyword>
<dbReference type="Proteomes" id="UP000290244">
    <property type="component" value="Chromosome"/>
</dbReference>
<feature type="transmembrane region" description="Helical" evidence="1">
    <location>
        <begin position="12"/>
        <end position="31"/>
    </location>
</feature>
<protein>
    <submittedName>
        <fullName evidence="2">DUF748 domain-containing protein</fullName>
    </submittedName>
</protein>
<accession>A0A4P6P8P4</accession>
<organism evidence="2 3">
    <name type="scientific">Litorilituus sediminis</name>
    <dbReference type="NCBI Taxonomy" id="718192"/>
    <lineage>
        <taxon>Bacteria</taxon>
        <taxon>Pseudomonadati</taxon>
        <taxon>Pseudomonadota</taxon>
        <taxon>Gammaproteobacteria</taxon>
        <taxon>Alteromonadales</taxon>
        <taxon>Colwelliaceae</taxon>
        <taxon>Litorilituus</taxon>
    </lineage>
</organism>
<dbReference type="OrthoDB" id="6114420at2"/>